<dbReference type="Pfam" id="PF13377">
    <property type="entry name" value="Peripla_BP_3"/>
    <property type="match status" value="1"/>
</dbReference>
<dbReference type="EMBL" id="QFFM01000001">
    <property type="protein sequence ID" value="PWG66995.1"/>
    <property type="molecule type" value="Genomic_DNA"/>
</dbReference>
<name>A0A2U2NCY1_9BIFI</name>
<dbReference type="PANTHER" id="PTHR30146:SF109">
    <property type="entry name" value="HTH-TYPE TRANSCRIPTIONAL REGULATOR GALS"/>
    <property type="match status" value="1"/>
</dbReference>
<sequence length="360" mass="38991">MRMRKITMKDVALQTGVSIKTVSNVINGNDSQVSAVTKQRITEAVKQLGYRVNSSAKSLKTGKTGIIGLAVPNFGQPFFGYFVDMLSSSAHQRGCAIVVATYGDFNGGIEEFAASAYKLNADGWIMFAADPLSAESPLFQQNYPMVLTGDYSAHGLCDMVTMPNVEAARYVTEWLIGRGLTKIGFVGAPRQFLHDAADVKEIDPYYCEACAMKAFEGNAALRLQGYIQAHRRHGLEPDWRHVIGVDSLAGSSGVKAGFELAQCVDLPEALVCVDDALALGVISSLTKMHIDIPNDVQIIGIDNLPDGEFSIPPLSTIDSHVDQYADMAVDALIRRIDGDDSAPSIFTSGFRLLERESTIE</sequence>
<dbReference type="PROSITE" id="PS00356">
    <property type="entry name" value="HTH_LACI_1"/>
    <property type="match status" value="1"/>
</dbReference>
<dbReference type="CDD" id="cd06267">
    <property type="entry name" value="PBP1_LacI_sugar_binding-like"/>
    <property type="match status" value="1"/>
</dbReference>
<dbReference type="InterPro" id="IPR028082">
    <property type="entry name" value="Peripla_BP_I"/>
</dbReference>
<evidence type="ECO:0000259" key="4">
    <source>
        <dbReference type="PROSITE" id="PS50932"/>
    </source>
</evidence>
<reference evidence="5 6" key="1">
    <citation type="journal article" date="2018" name="Int. J. Syst. Evol. Microbiol.">
        <title>Bifidobacterium callitrichidarum sp. nov. from the faeces of the emperor tamarin (Saguinus imperator).</title>
        <authorList>
            <person name="Modesto M."/>
            <person name="Michelini S."/>
            <person name="Sansosti M.C."/>
            <person name="De Filippo C."/>
            <person name="Cavalieri D."/>
            <person name="Qvirist L."/>
            <person name="Andlid T."/>
            <person name="Spiezio C."/>
            <person name="Sandri C."/>
            <person name="Pascarelli S."/>
            <person name="Sgorbati B."/>
            <person name="Mattarelli P."/>
        </authorList>
    </citation>
    <scope>NUCLEOTIDE SEQUENCE [LARGE SCALE GENOMIC DNA]</scope>
    <source>
        <strain evidence="5 6">TRI 5</strain>
    </source>
</reference>
<gene>
    <name evidence="5" type="ORF">DF196_00280</name>
</gene>
<dbReference type="InterPro" id="IPR000843">
    <property type="entry name" value="HTH_LacI"/>
</dbReference>
<organism evidence="5 6">
    <name type="scientific">Bifidobacterium callitrichidarum</name>
    <dbReference type="NCBI Taxonomy" id="2052941"/>
    <lineage>
        <taxon>Bacteria</taxon>
        <taxon>Bacillati</taxon>
        <taxon>Actinomycetota</taxon>
        <taxon>Actinomycetes</taxon>
        <taxon>Bifidobacteriales</taxon>
        <taxon>Bifidobacteriaceae</taxon>
        <taxon>Bifidobacterium</taxon>
    </lineage>
</organism>
<dbReference type="Proteomes" id="UP000245876">
    <property type="component" value="Unassembled WGS sequence"/>
</dbReference>
<dbReference type="SUPFAM" id="SSF47413">
    <property type="entry name" value="lambda repressor-like DNA-binding domains"/>
    <property type="match status" value="1"/>
</dbReference>
<keyword evidence="2" id="KW-0238">DNA-binding</keyword>
<comment type="caution">
    <text evidence="5">The sequence shown here is derived from an EMBL/GenBank/DDBJ whole genome shotgun (WGS) entry which is preliminary data.</text>
</comment>
<keyword evidence="1" id="KW-0805">Transcription regulation</keyword>
<proteinExistence type="predicted"/>
<dbReference type="InterPro" id="IPR046335">
    <property type="entry name" value="LacI/GalR-like_sensor"/>
</dbReference>
<dbReference type="Gene3D" id="1.10.260.40">
    <property type="entry name" value="lambda repressor-like DNA-binding domains"/>
    <property type="match status" value="1"/>
</dbReference>
<dbReference type="SUPFAM" id="SSF53822">
    <property type="entry name" value="Periplasmic binding protein-like I"/>
    <property type="match status" value="1"/>
</dbReference>
<dbReference type="InterPro" id="IPR010982">
    <property type="entry name" value="Lambda_DNA-bd_dom_sf"/>
</dbReference>
<dbReference type="GO" id="GO:0003700">
    <property type="term" value="F:DNA-binding transcription factor activity"/>
    <property type="evidence" value="ECO:0007669"/>
    <property type="project" value="TreeGrafter"/>
</dbReference>
<keyword evidence="6" id="KW-1185">Reference proteome</keyword>
<keyword evidence="3" id="KW-0804">Transcription</keyword>
<dbReference type="OrthoDB" id="2854648at2"/>
<evidence type="ECO:0000313" key="5">
    <source>
        <dbReference type="EMBL" id="PWG66995.1"/>
    </source>
</evidence>
<dbReference type="RefSeq" id="WP_109055942.1">
    <property type="nucleotide sequence ID" value="NZ_QFFM01000001.1"/>
</dbReference>
<accession>A0A2U2NCY1</accession>
<dbReference type="PANTHER" id="PTHR30146">
    <property type="entry name" value="LACI-RELATED TRANSCRIPTIONAL REPRESSOR"/>
    <property type="match status" value="1"/>
</dbReference>
<dbReference type="GO" id="GO:0000976">
    <property type="term" value="F:transcription cis-regulatory region binding"/>
    <property type="evidence" value="ECO:0007669"/>
    <property type="project" value="TreeGrafter"/>
</dbReference>
<dbReference type="PROSITE" id="PS50932">
    <property type="entry name" value="HTH_LACI_2"/>
    <property type="match status" value="1"/>
</dbReference>
<protein>
    <submittedName>
        <fullName evidence="5">LacI family transcriptional regulator</fullName>
    </submittedName>
</protein>
<dbReference type="Gene3D" id="3.40.50.2300">
    <property type="match status" value="3"/>
</dbReference>
<feature type="domain" description="HTH lacI-type" evidence="4">
    <location>
        <begin position="6"/>
        <end position="61"/>
    </location>
</feature>
<dbReference type="AlphaFoldDB" id="A0A2U2NCY1"/>
<dbReference type="SMART" id="SM00354">
    <property type="entry name" value="HTH_LACI"/>
    <property type="match status" value="1"/>
</dbReference>
<evidence type="ECO:0000256" key="2">
    <source>
        <dbReference type="ARBA" id="ARBA00023125"/>
    </source>
</evidence>
<dbReference type="Pfam" id="PF00356">
    <property type="entry name" value="LacI"/>
    <property type="match status" value="1"/>
</dbReference>
<evidence type="ECO:0000313" key="6">
    <source>
        <dbReference type="Proteomes" id="UP000245876"/>
    </source>
</evidence>
<dbReference type="CDD" id="cd01392">
    <property type="entry name" value="HTH_LacI"/>
    <property type="match status" value="1"/>
</dbReference>
<evidence type="ECO:0000256" key="1">
    <source>
        <dbReference type="ARBA" id="ARBA00023015"/>
    </source>
</evidence>
<evidence type="ECO:0000256" key="3">
    <source>
        <dbReference type="ARBA" id="ARBA00023163"/>
    </source>
</evidence>